<organism evidence="2 3">
    <name type="scientific">Alteromonas aquimaris</name>
    <dbReference type="NCBI Taxonomy" id="2998417"/>
    <lineage>
        <taxon>Bacteria</taxon>
        <taxon>Pseudomonadati</taxon>
        <taxon>Pseudomonadota</taxon>
        <taxon>Gammaproteobacteria</taxon>
        <taxon>Alteromonadales</taxon>
        <taxon>Alteromonadaceae</taxon>
        <taxon>Alteromonas/Salinimonas group</taxon>
        <taxon>Alteromonas</taxon>
    </lineage>
</organism>
<comment type="caution">
    <text evidence="2">The sequence shown here is derived from an EMBL/GenBank/DDBJ whole genome shotgun (WGS) entry which is preliminary data.</text>
</comment>
<feature type="domain" description="AMP-dependent synthetase/ligase" evidence="1">
    <location>
        <begin position="14"/>
        <end position="362"/>
    </location>
</feature>
<accession>A0ABT3PAX6</accession>
<dbReference type="RefSeq" id="WP_265618812.1">
    <property type="nucleotide sequence ID" value="NZ_JAPFRD010000013.1"/>
</dbReference>
<evidence type="ECO:0000313" key="2">
    <source>
        <dbReference type="EMBL" id="MCW8109926.1"/>
    </source>
</evidence>
<reference evidence="2" key="1">
    <citation type="submission" date="2022-11" db="EMBL/GenBank/DDBJ databases">
        <title>Alteromonas sp. nov., isolated from sea water of the Qingdao.</title>
        <authorList>
            <person name="Wang Q."/>
        </authorList>
    </citation>
    <scope>NUCLEOTIDE SEQUENCE</scope>
    <source>
        <strain evidence="2">ASW11-7</strain>
    </source>
</reference>
<name>A0ABT3PAX6_9ALTE</name>
<dbReference type="SUPFAM" id="SSF56801">
    <property type="entry name" value="Acetyl-CoA synthetase-like"/>
    <property type="match status" value="1"/>
</dbReference>
<evidence type="ECO:0000313" key="3">
    <source>
        <dbReference type="Proteomes" id="UP001142810"/>
    </source>
</evidence>
<dbReference type="InterPro" id="IPR000873">
    <property type="entry name" value="AMP-dep_synth/lig_dom"/>
</dbReference>
<protein>
    <submittedName>
        <fullName evidence="2">AMP-binding protein</fullName>
    </submittedName>
</protein>
<dbReference type="Pfam" id="PF00501">
    <property type="entry name" value="AMP-binding"/>
    <property type="match status" value="1"/>
</dbReference>
<dbReference type="Proteomes" id="UP001142810">
    <property type="component" value="Unassembled WGS sequence"/>
</dbReference>
<dbReference type="EMBL" id="JAPFRD010000013">
    <property type="protein sequence ID" value="MCW8109926.1"/>
    <property type="molecule type" value="Genomic_DNA"/>
</dbReference>
<proteinExistence type="predicted"/>
<evidence type="ECO:0000259" key="1">
    <source>
        <dbReference type="Pfam" id="PF00501"/>
    </source>
</evidence>
<dbReference type="PANTHER" id="PTHR45527">
    <property type="entry name" value="NONRIBOSOMAL PEPTIDE SYNTHETASE"/>
    <property type="match status" value="1"/>
</dbReference>
<dbReference type="Gene3D" id="2.30.38.10">
    <property type="entry name" value="Luciferase, Domain 3"/>
    <property type="match status" value="1"/>
</dbReference>
<dbReference type="PANTHER" id="PTHR45527:SF1">
    <property type="entry name" value="FATTY ACID SYNTHASE"/>
    <property type="match status" value="1"/>
</dbReference>
<sequence length="426" mass="47405">MHNSASFMGIHEWFEHYASTTPDKIACVFGNSNLTYFELNCRANFLAHLMIERGVSPGDVVAVAMTRSLEQVVAILAVLKAGAAYLPLDATLSESRTHEWLEHANIKYTIVDQQWPVNIVDNFFREREYINTADSELFMGRCEQNPAIPTSPERRAYVMYTRNSMGKPKAVMVPHRAVTHLVKNAKYIDFSSQDTLLQFSPLSHDASTFEIWGAWLNGGKLVLYPGRGINRNLLAKVISDNGVSVCLLTATLFNLVAKYHSDMLKTLRVLVVEGEMQPELVKSVLEEYPLLTFVTGYGPTENTAFTCCYSLSRENDVNAPYPIGKPIGETQLHILDSEKRPVMPGFPGELYISGPGVALGYLNTTSDDFFVDPSIAEGLIYRTGDMVTQNAAGDVSLIKCCDDPIKLRGYHVSLKEMTQAVHAYRG</sequence>
<gene>
    <name evidence="2" type="ORF">OPS25_15575</name>
</gene>
<keyword evidence="3" id="KW-1185">Reference proteome</keyword>
<dbReference type="Gene3D" id="3.40.50.980">
    <property type="match status" value="2"/>
</dbReference>